<protein>
    <submittedName>
        <fullName evidence="2">Uncharacterized protein</fullName>
    </submittedName>
</protein>
<keyword evidence="1" id="KW-0812">Transmembrane</keyword>
<dbReference type="EMBL" id="JABXYM010000001">
    <property type="protein sequence ID" value="MCR6096576.1"/>
    <property type="molecule type" value="Genomic_DNA"/>
</dbReference>
<accession>A0A9Q4B1E6</accession>
<evidence type="ECO:0000313" key="3">
    <source>
        <dbReference type="Proteomes" id="UP001057753"/>
    </source>
</evidence>
<organism evidence="2 3">
    <name type="scientific">Salipaludibacillus agaradhaerens</name>
    <name type="common">Bacillus agaradhaerens</name>
    <dbReference type="NCBI Taxonomy" id="76935"/>
    <lineage>
        <taxon>Bacteria</taxon>
        <taxon>Bacillati</taxon>
        <taxon>Bacillota</taxon>
        <taxon>Bacilli</taxon>
        <taxon>Bacillales</taxon>
        <taxon>Bacillaceae</taxon>
    </lineage>
</organism>
<reference evidence="2" key="1">
    <citation type="submission" date="2020-06" db="EMBL/GenBank/DDBJ databases">
        <title>Insight into the genomes of haloalkaliphilic bacilli from Kenyan soda lakes.</title>
        <authorList>
            <person name="Mwirichia R."/>
            <person name="Villamizar G.C."/>
            <person name="Poehlein A."/>
            <person name="Mugweru J."/>
            <person name="Kipnyargis A."/>
            <person name="Kiplimo D."/>
            <person name="Orwa P."/>
            <person name="Daniel R."/>
        </authorList>
    </citation>
    <scope>NUCLEOTIDE SEQUENCE</scope>
    <source>
        <strain evidence="2">B1096_S55</strain>
    </source>
</reference>
<keyword evidence="1" id="KW-0472">Membrane</keyword>
<name>A0A9Q4B1E6_SALAG</name>
<dbReference type="RefSeq" id="WP_257821148.1">
    <property type="nucleotide sequence ID" value="NZ_JABXYM010000001.1"/>
</dbReference>
<dbReference type="Proteomes" id="UP001057753">
    <property type="component" value="Unassembled WGS sequence"/>
</dbReference>
<proteinExistence type="predicted"/>
<dbReference type="AlphaFoldDB" id="A0A9Q4B1E6"/>
<gene>
    <name evidence="2" type="ORF">HXA33_08410</name>
</gene>
<evidence type="ECO:0000256" key="1">
    <source>
        <dbReference type="SAM" id="Phobius"/>
    </source>
</evidence>
<keyword evidence="1" id="KW-1133">Transmembrane helix</keyword>
<feature type="transmembrane region" description="Helical" evidence="1">
    <location>
        <begin position="6"/>
        <end position="25"/>
    </location>
</feature>
<evidence type="ECO:0000313" key="2">
    <source>
        <dbReference type="EMBL" id="MCR6096576.1"/>
    </source>
</evidence>
<comment type="caution">
    <text evidence="2">The sequence shown here is derived from an EMBL/GenBank/DDBJ whole genome shotgun (WGS) entry which is preliminary data.</text>
</comment>
<sequence>MWLWVISSSLLVIFLTQLFIVYLLLKRDKRMEAEKLVERHNKLNKPLIEQEEDKDEMRRTVELQLLRIRNAVQKQAEGIHQKEMELAPKETIIPEETLEVIYSEEKFNTIMTFMDTFNNYLNRFWYTKNGHLKTVFPGTPDNKESEAGRLIQRSHELCHEMDILLSSLFNRS</sequence>
<keyword evidence="3" id="KW-1185">Reference proteome</keyword>